<dbReference type="AlphaFoldDB" id="A0AAV5UXX8"/>
<dbReference type="Proteomes" id="UP001432322">
    <property type="component" value="Unassembled WGS sequence"/>
</dbReference>
<dbReference type="EMBL" id="BTSY01000001">
    <property type="protein sequence ID" value="GMT11048.1"/>
    <property type="molecule type" value="Genomic_DNA"/>
</dbReference>
<comment type="caution">
    <text evidence="1">The sequence shown here is derived from an EMBL/GenBank/DDBJ whole genome shotgun (WGS) entry which is preliminary data.</text>
</comment>
<feature type="non-terminal residue" evidence="1">
    <location>
        <position position="124"/>
    </location>
</feature>
<evidence type="ECO:0000313" key="1">
    <source>
        <dbReference type="EMBL" id="GMT11048.1"/>
    </source>
</evidence>
<name>A0AAV5UXX8_9BILA</name>
<reference evidence="1" key="1">
    <citation type="submission" date="2023-10" db="EMBL/GenBank/DDBJ databases">
        <title>Genome assembly of Pristionchus species.</title>
        <authorList>
            <person name="Yoshida K."/>
            <person name="Sommer R.J."/>
        </authorList>
    </citation>
    <scope>NUCLEOTIDE SEQUENCE</scope>
    <source>
        <strain evidence="1">RS5133</strain>
    </source>
</reference>
<evidence type="ECO:0000313" key="2">
    <source>
        <dbReference type="Proteomes" id="UP001432322"/>
    </source>
</evidence>
<sequence length="124" mass="14835">MLKSVQKERSRSVLLPLQYLKYSLQAQKDGLVHLIRFQSWRPLILEFESALPMVERISRTHKIRRISFEKMDYLSDSQWKEVCEFLNKICTDEILVHGNNLRLNFSDLLRFLSKNTNLVEAKFY</sequence>
<gene>
    <name evidence="1" type="ORF">PFISCL1PPCAC_2345</name>
</gene>
<accession>A0AAV5UXX8</accession>
<keyword evidence="2" id="KW-1185">Reference proteome</keyword>
<organism evidence="1 2">
    <name type="scientific">Pristionchus fissidentatus</name>
    <dbReference type="NCBI Taxonomy" id="1538716"/>
    <lineage>
        <taxon>Eukaryota</taxon>
        <taxon>Metazoa</taxon>
        <taxon>Ecdysozoa</taxon>
        <taxon>Nematoda</taxon>
        <taxon>Chromadorea</taxon>
        <taxon>Rhabditida</taxon>
        <taxon>Rhabditina</taxon>
        <taxon>Diplogasteromorpha</taxon>
        <taxon>Diplogasteroidea</taxon>
        <taxon>Neodiplogasteridae</taxon>
        <taxon>Pristionchus</taxon>
    </lineage>
</organism>
<proteinExistence type="predicted"/>
<protein>
    <submittedName>
        <fullName evidence="1">Uncharacterized protein</fullName>
    </submittedName>
</protein>